<sequence length="186" mass="20636">MTGRIVLRNRWLAAFGVALAMLASSFIMVLILAGMDKGGVLDIRGWVGAPLFSVVVCWWVLKITLFTCVEIRGEEVLVKNIFRKKIIPIRLVKKAEAGPHMEVVLTSGERYSCVGLAPSLAGAFFGFPSNRRCAEVLNRYLQDKKGSFRNESPGAGVRTLPYFNLVALAVLSAVFFAFSALLWFFW</sequence>
<dbReference type="RefSeq" id="WP_068694053.1">
    <property type="nucleotide sequence ID" value="NZ_CP063196.1"/>
</dbReference>
<evidence type="ECO:0000313" key="2">
    <source>
        <dbReference type="Proteomes" id="UP000265719"/>
    </source>
</evidence>
<keyword evidence="2" id="KW-1185">Reference proteome</keyword>
<reference evidence="1" key="1">
    <citation type="submission" date="2020-10" db="EMBL/GenBank/DDBJ databases">
        <title>De novo genome project of the cellulose decomposer Thermobifida halotolerans type strain.</title>
        <authorList>
            <person name="Nagy I."/>
            <person name="Horvath B."/>
            <person name="Kukolya J."/>
            <person name="Nagy I."/>
            <person name="Orsini M."/>
        </authorList>
    </citation>
    <scope>NUCLEOTIDE SEQUENCE</scope>
    <source>
        <strain evidence="1">DSM 44931</strain>
    </source>
</reference>
<dbReference type="Proteomes" id="UP000265719">
    <property type="component" value="Chromosome"/>
</dbReference>
<protein>
    <submittedName>
        <fullName evidence="1">Uncharacterized protein</fullName>
    </submittedName>
</protein>
<dbReference type="EMBL" id="CP063196">
    <property type="protein sequence ID" value="UOE21342.1"/>
    <property type="molecule type" value="Genomic_DNA"/>
</dbReference>
<organism evidence="1 2">
    <name type="scientific">Thermobifida halotolerans</name>
    <dbReference type="NCBI Taxonomy" id="483545"/>
    <lineage>
        <taxon>Bacteria</taxon>
        <taxon>Bacillati</taxon>
        <taxon>Actinomycetota</taxon>
        <taxon>Actinomycetes</taxon>
        <taxon>Streptosporangiales</taxon>
        <taxon>Nocardiopsidaceae</taxon>
        <taxon>Thermobifida</taxon>
    </lineage>
</organism>
<dbReference type="OrthoDB" id="3430086at2"/>
<accession>A0A399FXC4</accession>
<name>A0A399FXC4_9ACTN</name>
<gene>
    <name evidence="1" type="ORF">NI17_009565</name>
</gene>
<proteinExistence type="predicted"/>
<dbReference type="KEGG" id="thao:NI17_009565"/>
<dbReference type="AlphaFoldDB" id="A0A399FXC4"/>
<evidence type="ECO:0000313" key="1">
    <source>
        <dbReference type="EMBL" id="UOE21342.1"/>
    </source>
</evidence>